<comment type="caution">
    <text evidence="4">The sequence shown here is derived from an EMBL/GenBank/DDBJ whole genome shotgun (WGS) entry which is preliminary data.</text>
</comment>
<protein>
    <recommendedName>
        <fullName evidence="3">C2H2-type domain-containing protein</fullName>
    </recommendedName>
</protein>
<feature type="region of interest" description="Disordered" evidence="2">
    <location>
        <begin position="109"/>
        <end position="144"/>
    </location>
</feature>
<feature type="compositionally biased region" description="Acidic residues" evidence="2">
    <location>
        <begin position="217"/>
        <end position="248"/>
    </location>
</feature>
<dbReference type="PROSITE" id="PS00028">
    <property type="entry name" value="ZINC_FINGER_C2H2_1"/>
    <property type="match status" value="3"/>
</dbReference>
<evidence type="ECO:0000313" key="4">
    <source>
        <dbReference type="EMBL" id="KAF9613110.1"/>
    </source>
</evidence>
<organism evidence="4 5">
    <name type="scientific">Coptis chinensis</name>
    <dbReference type="NCBI Taxonomy" id="261450"/>
    <lineage>
        <taxon>Eukaryota</taxon>
        <taxon>Viridiplantae</taxon>
        <taxon>Streptophyta</taxon>
        <taxon>Embryophyta</taxon>
        <taxon>Tracheophyta</taxon>
        <taxon>Spermatophyta</taxon>
        <taxon>Magnoliopsida</taxon>
        <taxon>Ranunculales</taxon>
        <taxon>Ranunculaceae</taxon>
        <taxon>Coptidoideae</taxon>
        <taxon>Coptis</taxon>
    </lineage>
</organism>
<keyword evidence="5" id="KW-1185">Reference proteome</keyword>
<dbReference type="Gene3D" id="3.30.160.60">
    <property type="entry name" value="Classic Zinc Finger"/>
    <property type="match status" value="1"/>
</dbReference>
<dbReference type="Pfam" id="PF13912">
    <property type="entry name" value="zf-C2H2_6"/>
    <property type="match status" value="3"/>
</dbReference>
<feature type="compositionally biased region" description="Low complexity" evidence="2">
    <location>
        <begin position="360"/>
        <end position="382"/>
    </location>
</feature>
<dbReference type="Proteomes" id="UP000631114">
    <property type="component" value="Unassembled WGS sequence"/>
</dbReference>
<name>A0A835I7Q8_9MAGN</name>
<evidence type="ECO:0000256" key="2">
    <source>
        <dbReference type="SAM" id="MobiDB-lite"/>
    </source>
</evidence>
<keyword evidence="1" id="KW-0863">Zinc-finger</keyword>
<reference evidence="4 5" key="1">
    <citation type="submission" date="2020-10" db="EMBL/GenBank/DDBJ databases">
        <title>The Coptis chinensis genome and diversification of protoberbering-type alkaloids.</title>
        <authorList>
            <person name="Wang B."/>
            <person name="Shu S."/>
            <person name="Song C."/>
            <person name="Liu Y."/>
        </authorList>
    </citation>
    <scope>NUCLEOTIDE SEQUENCE [LARGE SCALE GENOMIC DNA]</scope>
    <source>
        <strain evidence="4">HL-2020</strain>
        <tissue evidence="4">Leaf</tissue>
    </source>
</reference>
<sequence>MEKRTCKLCFKTFSNGRALGGHMRSHMLALQTTPRTPPPPPPPAPPKTQLIHQLEVETDSVSTTSSSSEDDEDKGLIYGLRENPKKSFRLVDPEFSSFAVADATSAAVVVQDRESETESSKNPSRRRSKRNRKSGFGEQQHVQHHIQMNNSQENFMVMMKKPKSSKPIKTEFVIEPEPVSSVSDTTPEEDVALCLMMLSRGIRTRNNKQVENKGYRDEEEQEQEQEEEDDDEEEEEEADKSIEESDEELEQIKIRVNRSRGKYQCGTCKKFFKSYQALGGHRASHKKFRGCNTTTTPSPSAVRHNHHEVEYEVQQGNAGSRTTPNTTSVVADRKIHECPVCFRVFGSGQALGGHKRSHLTGTSTTITTTTTPTQPIRNTNPNNLIDLNLPAPMEDDDMSAVSDAEFVDATRY</sequence>
<dbReference type="PANTHER" id="PTHR46326:SF2">
    <property type="entry name" value="ZINC FINGER PROTEIN ZAT1-RELATED"/>
    <property type="match status" value="1"/>
</dbReference>
<feature type="domain" description="C2H2-type" evidence="3">
    <location>
        <begin position="4"/>
        <end position="26"/>
    </location>
</feature>
<feature type="domain" description="C2H2-type" evidence="3">
    <location>
        <begin position="336"/>
        <end position="358"/>
    </location>
</feature>
<dbReference type="InterPro" id="IPR013087">
    <property type="entry name" value="Znf_C2H2_type"/>
</dbReference>
<evidence type="ECO:0000259" key="3">
    <source>
        <dbReference type="PROSITE" id="PS50157"/>
    </source>
</evidence>
<feature type="compositionally biased region" description="Basic residues" evidence="2">
    <location>
        <begin position="123"/>
        <end position="133"/>
    </location>
</feature>
<dbReference type="SUPFAM" id="SSF57667">
    <property type="entry name" value="beta-beta-alpha zinc fingers"/>
    <property type="match status" value="1"/>
</dbReference>
<dbReference type="InterPro" id="IPR044303">
    <property type="entry name" value="ZAT1/4/9"/>
</dbReference>
<keyword evidence="1" id="KW-0862">Zinc</keyword>
<dbReference type="GO" id="GO:0008270">
    <property type="term" value="F:zinc ion binding"/>
    <property type="evidence" value="ECO:0007669"/>
    <property type="project" value="UniProtKB-KW"/>
</dbReference>
<dbReference type="GO" id="GO:0006355">
    <property type="term" value="P:regulation of DNA-templated transcription"/>
    <property type="evidence" value="ECO:0007669"/>
    <property type="project" value="InterPro"/>
</dbReference>
<dbReference type="EMBL" id="JADFTS010000003">
    <property type="protein sequence ID" value="KAF9613110.1"/>
    <property type="molecule type" value="Genomic_DNA"/>
</dbReference>
<gene>
    <name evidence="4" type="ORF">IFM89_005589</name>
</gene>
<proteinExistence type="predicted"/>
<dbReference type="InterPro" id="IPR036236">
    <property type="entry name" value="Znf_C2H2_sf"/>
</dbReference>
<keyword evidence="1" id="KW-0479">Metal-binding</keyword>
<evidence type="ECO:0000256" key="1">
    <source>
        <dbReference type="PROSITE-ProRule" id="PRU00042"/>
    </source>
</evidence>
<dbReference type="PROSITE" id="PS50157">
    <property type="entry name" value="ZINC_FINGER_C2H2_2"/>
    <property type="match status" value="3"/>
</dbReference>
<feature type="region of interest" description="Disordered" evidence="2">
    <location>
        <begin position="352"/>
        <end position="382"/>
    </location>
</feature>
<feature type="domain" description="C2H2-type" evidence="3">
    <location>
        <begin position="263"/>
        <end position="290"/>
    </location>
</feature>
<dbReference type="PANTHER" id="PTHR46326">
    <property type="entry name" value="ZINC FINGER PROTEIN ZAT1-RELATED"/>
    <property type="match status" value="1"/>
</dbReference>
<feature type="region of interest" description="Disordered" evidence="2">
    <location>
        <begin position="56"/>
        <end position="78"/>
    </location>
</feature>
<dbReference type="SMART" id="SM00355">
    <property type="entry name" value="ZnF_C2H2"/>
    <property type="match status" value="3"/>
</dbReference>
<dbReference type="OrthoDB" id="9411774at2759"/>
<evidence type="ECO:0000313" key="5">
    <source>
        <dbReference type="Proteomes" id="UP000631114"/>
    </source>
</evidence>
<dbReference type="AlphaFoldDB" id="A0A835I7Q8"/>
<feature type="region of interest" description="Disordered" evidence="2">
    <location>
        <begin position="209"/>
        <end position="248"/>
    </location>
</feature>
<accession>A0A835I7Q8</accession>